<dbReference type="EMBL" id="NKXS01002776">
    <property type="protein sequence ID" value="PIN12148.1"/>
    <property type="molecule type" value="Genomic_DNA"/>
</dbReference>
<dbReference type="STRING" id="429701.A0A2G9H3Q0"/>
<keyword evidence="4" id="KW-1185">Reference proteome</keyword>
<evidence type="ECO:0000256" key="1">
    <source>
        <dbReference type="SAM" id="MobiDB-lite"/>
    </source>
</evidence>
<dbReference type="Proteomes" id="UP000231279">
    <property type="component" value="Unassembled WGS sequence"/>
</dbReference>
<dbReference type="InterPro" id="IPR041577">
    <property type="entry name" value="RT_RNaseH_2"/>
</dbReference>
<comment type="caution">
    <text evidence="3">The sequence shown here is derived from an EMBL/GenBank/DDBJ whole genome shotgun (WGS) entry which is preliminary data.</text>
</comment>
<dbReference type="OrthoDB" id="1743486at2759"/>
<name>A0A2G9H3Q0_9LAMI</name>
<gene>
    <name evidence="3" type="ORF">CDL12_15245</name>
</gene>
<dbReference type="SUPFAM" id="SSF56672">
    <property type="entry name" value="DNA/RNA polymerases"/>
    <property type="match status" value="1"/>
</dbReference>
<evidence type="ECO:0000259" key="2">
    <source>
        <dbReference type="Pfam" id="PF17919"/>
    </source>
</evidence>
<dbReference type="Pfam" id="PF17919">
    <property type="entry name" value="RT_RNaseH_2"/>
    <property type="match status" value="1"/>
</dbReference>
<evidence type="ECO:0000313" key="4">
    <source>
        <dbReference type="Proteomes" id="UP000231279"/>
    </source>
</evidence>
<organism evidence="3 4">
    <name type="scientific">Handroanthus impetiginosus</name>
    <dbReference type="NCBI Taxonomy" id="429701"/>
    <lineage>
        <taxon>Eukaryota</taxon>
        <taxon>Viridiplantae</taxon>
        <taxon>Streptophyta</taxon>
        <taxon>Embryophyta</taxon>
        <taxon>Tracheophyta</taxon>
        <taxon>Spermatophyta</taxon>
        <taxon>Magnoliopsida</taxon>
        <taxon>eudicotyledons</taxon>
        <taxon>Gunneridae</taxon>
        <taxon>Pentapetalae</taxon>
        <taxon>asterids</taxon>
        <taxon>lamiids</taxon>
        <taxon>Lamiales</taxon>
        <taxon>Bignoniaceae</taxon>
        <taxon>Crescentiina</taxon>
        <taxon>Tabebuia alliance</taxon>
        <taxon>Handroanthus</taxon>
    </lineage>
</organism>
<feature type="region of interest" description="Disordered" evidence="1">
    <location>
        <begin position="138"/>
        <end position="158"/>
    </location>
</feature>
<sequence length="456" mass="53494">MAYDCQLLFQRLKKQPSPWTNLHTLAVQRIKAKAKELPCLVIANPNLFKIIETDASDIEYGGILKQRLNSQITQNEQLICFTSGLWNPAQKNYSTIKKEILSIVLCVTKFENCKSAKDVLLKDIKNLASKQILARWDKKPNRRSPRKPDLHKRESSKKSFAQAAQEGANALEPYKPEEFKNDQSALSEEAYKITCILIKIFFESKNLNYYQAIINKTHSVVIEATDRKNKDIIFSKFLIKKVLTLQEWGIGFSAPRYLTQYQHQPKSFIYLDYTFAWEEGLLYENSLKRHSCWFKSWFFRWGANPIVFPKNVAKFWDTFKKFTIYYDIPWILKWNYRIFSKIEKKFSIQMTEPYLFRQNYLKWWNKFDFFDKDAVYTKRGVIALTPPIAPAKQPTPTTPQLSLKDMLAGLSQEEAMKLFAETFGVKLAKTREKDPCHHTKIPKILMRKKATIALWS</sequence>
<dbReference type="PANTHER" id="PTHR33064:SF37">
    <property type="entry name" value="RIBONUCLEASE H"/>
    <property type="match status" value="1"/>
</dbReference>
<evidence type="ECO:0000313" key="3">
    <source>
        <dbReference type="EMBL" id="PIN12148.1"/>
    </source>
</evidence>
<reference evidence="4" key="1">
    <citation type="journal article" date="2018" name="Gigascience">
        <title>Genome assembly of the Pink Ipe (Handroanthus impetiginosus, Bignoniaceae), a highly valued, ecologically keystone Neotropical timber forest tree.</title>
        <authorList>
            <person name="Silva-Junior O.B."/>
            <person name="Grattapaglia D."/>
            <person name="Novaes E."/>
            <person name="Collevatti R.G."/>
        </authorList>
    </citation>
    <scope>NUCLEOTIDE SEQUENCE [LARGE SCALE GENOMIC DNA]</scope>
    <source>
        <strain evidence="4">cv. UFG-1</strain>
    </source>
</reference>
<feature type="domain" description="Reverse transcriptase/retrotransposon-derived protein RNase H-like" evidence="2">
    <location>
        <begin position="19"/>
        <end position="112"/>
    </location>
</feature>
<dbReference type="InterPro" id="IPR051320">
    <property type="entry name" value="Viral_Replic_Matur_Polypro"/>
</dbReference>
<proteinExistence type="predicted"/>
<accession>A0A2G9H3Q0</accession>
<feature type="compositionally biased region" description="Basic and acidic residues" evidence="1">
    <location>
        <begin position="146"/>
        <end position="157"/>
    </location>
</feature>
<dbReference type="PANTHER" id="PTHR33064">
    <property type="entry name" value="POL PROTEIN"/>
    <property type="match status" value="1"/>
</dbReference>
<protein>
    <recommendedName>
        <fullName evidence="2">Reverse transcriptase/retrotransposon-derived protein RNase H-like domain-containing protein</fullName>
    </recommendedName>
</protein>
<dbReference type="InterPro" id="IPR043502">
    <property type="entry name" value="DNA/RNA_pol_sf"/>
</dbReference>
<dbReference type="AlphaFoldDB" id="A0A2G9H3Q0"/>